<dbReference type="GO" id="GO:0008360">
    <property type="term" value="P:regulation of cell shape"/>
    <property type="evidence" value="ECO:0007669"/>
    <property type="project" value="UniProtKB-UniRule"/>
</dbReference>
<dbReference type="EMBL" id="QEAS01000010">
    <property type="protein sequence ID" value="PWG80156.1"/>
    <property type="molecule type" value="Genomic_DNA"/>
</dbReference>
<reference evidence="9 10" key="1">
    <citation type="submission" date="2018-04" db="EMBL/GenBank/DDBJ databases">
        <title>Pedobacter chongqingensis sp. nov., isolated from a rottenly hemp rope.</title>
        <authorList>
            <person name="Cai Y."/>
        </authorList>
    </citation>
    <scope>NUCLEOTIDE SEQUENCE [LARGE SCALE GENOMIC DNA]</scope>
    <source>
        <strain evidence="9 10">FJ4-8</strain>
    </source>
</reference>
<dbReference type="SUPFAM" id="SSF47090">
    <property type="entry name" value="PGBD-like"/>
    <property type="match status" value="1"/>
</dbReference>
<evidence type="ECO:0000256" key="3">
    <source>
        <dbReference type="ARBA" id="ARBA00022679"/>
    </source>
</evidence>
<keyword evidence="5 7" id="KW-0573">Peptidoglycan synthesis</keyword>
<evidence type="ECO:0000259" key="8">
    <source>
        <dbReference type="PROSITE" id="PS52029"/>
    </source>
</evidence>
<comment type="caution">
    <text evidence="9">The sequence shown here is derived from an EMBL/GenBank/DDBJ whole genome shotgun (WGS) entry which is preliminary data.</text>
</comment>
<keyword evidence="10" id="KW-1185">Reference proteome</keyword>
<comment type="similarity">
    <text evidence="2">Belongs to the YkuD family.</text>
</comment>
<feature type="domain" description="L,D-TPase catalytic" evidence="8">
    <location>
        <begin position="324"/>
        <end position="502"/>
    </location>
</feature>
<sequence>MTYQTVRLSFNSLVKQTPFFIMATAIIFLFSQCSKRKSGEQPVLDSAYVTQYMNSKPVFKDDLYWAMQFYKEREYKLGWFKDHELVPQAEQMLGVVKRAGEEGLDPANYNVVDFDALLKELKGIKRDLEKRDELEKEIDAALSATYLNWASDYYRGLLEPREQSKADWDVKRNRMKLHIALQSVLGERESNLPYAQFKPMHPEYANLKKALANYRKIKAEGGWPKIPAGASLKPGQSSPVVPLLKKRLAAFIAPDSLNKGQDNAFTPELSAALKKFQEENGLTATGTLNKPTVAFMNIPVDDRIRQVIINMERWRWIPQSFEPNYLIVNIPEFRLRVYEKGKEEINMKVIVGKELNSTPIFSDLMEHVVLSPYWNIPPGILKNEIAPKVASNPGYLESMDMEVIDKSGNPVDPSSVDWSAAGTGSFPYTVRRKPGPKNDLGDVKFIFPNSMNIYLHDTPSTELFSMSKRDFSHGCVRVERPIDLAVYLLRDSGWDKSKIMDQVQTRKEKYVPLKKKMPVYLVYLTASADPNGKVRFYDDVYGHDQKLKSMYFSKL</sequence>
<dbReference type="InterPro" id="IPR002477">
    <property type="entry name" value="Peptidoglycan-bd-like"/>
</dbReference>
<dbReference type="PANTHER" id="PTHR41533:SF2">
    <property type="entry name" value="BLR7131 PROTEIN"/>
    <property type="match status" value="1"/>
</dbReference>
<dbReference type="InterPro" id="IPR052905">
    <property type="entry name" value="LD-transpeptidase_YkuD-like"/>
</dbReference>
<evidence type="ECO:0000313" key="10">
    <source>
        <dbReference type="Proteomes" id="UP000245647"/>
    </source>
</evidence>
<dbReference type="GO" id="GO:0071555">
    <property type="term" value="P:cell wall organization"/>
    <property type="evidence" value="ECO:0007669"/>
    <property type="project" value="UniProtKB-UniRule"/>
</dbReference>
<dbReference type="InterPro" id="IPR045380">
    <property type="entry name" value="LD_TPept_scaffold_dom"/>
</dbReference>
<feature type="active site" description="Nucleophile" evidence="7">
    <location>
        <position position="475"/>
    </location>
</feature>
<dbReference type="PROSITE" id="PS52029">
    <property type="entry name" value="LD_TPASE"/>
    <property type="match status" value="1"/>
</dbReference>
<evidence type="ECO:0000313" key="9">
    <source>
        <dbReference type="EMBL" id="PWG80156.1"/>
    </source>
</evidence>
<dbReference type="Pfam" id="PF20142">
    <property type="entry name" value="Scaffold"/>
    <property type="match status" value="1"/>
</dbReference>
<dbReference type="GO" id="GO:0009252">
    <property type="term" value="P:peptidoglycan biosynthetic process"/>
    <property type="evidence" value="ECO:0007669"/>
    <property type="project" value="UniProtKB-UniPathway"/>
</dbReference>
<dbReference type="CDD" id="cd16913">
    <property type="entry name" value="YkuD_like"/>
    <property type="match status" value="1"/>
</dbReference>
<evidence type="ECO:0000256" key="6">
    <source>
        <dbReference type="ARBA" id="ARBA00023316"/>
    </source>
</evidence>
<dbReference type="GO" id="GO:0016740">
    <property type="term" value="F:transferase activity"/>
    <property type="evidence" value="ECO:0007669"/>
    <property type="project" value="UniProtKB-KW"/>
</dbReference>
<protein>
    <submittedName>
        <fullName evidence="9">Murein L,D-transpeptidase</fullName>
    </submittedName>
</protein>
<keyword evidence="4 7" id="KW-0133">Cell shape</keyword>
<evidence type="ECO:0000256" key="1">
    <source>
        <dbReference type="ARBA" id="ARBA00004752"/>
    </source>
</evidence>
<dbReference type="PANTHER" id="PTHR41533">
    <property type="entry name" value="L,D-TRANSPEPTIDASE HI_1667-RELATED"/>
    <property type="match status" value="1"/>
</dbReference>
<evidence type="ECO:0000256" key="7">
    <source>
        <dbReference type="PROSITE-ProRule" id="PRU01373"/>
    </source>
</evidence>
<dbReference type="InterPro" id="IPR005490">
    <property type="entry name" value="LD_TPept_cat_dom"/>
</dbReference>
<dbReference type="Pfam" id="PF01471">
    <property type="entry name" value="PG_binding_1"/>
    <property type="match status" value="1"/>
</dbReference>
<evidence type="ECO:0000256" key="2">
    <source>
        <dbReference type="ARBA" id="ARBA00005992"/>
    </source>
</evidence>
<name>A0A2U2PFI6_9SPHI</name>
<evidence type="ECO:0000256" key="5">
    <source>
        <dbReference type="ARBA" id="ARBA00022984"/>
    </source>
</evidence>
<dbReference type="Gene3D" id="1.10.101.10">
    <property type="entry name" value="PGBD-like superfamily/PGBD"/>
    <property type="match status" value="1"/>
</dbReference>
<keyword evidence="6 7" id="KW-0961">Cell wall biogenesis/degradation</keyword>
<dbReference type="Proteomes" id="UP000245647">
    <property type="component" value="Unassembled WGS sequence"/>
</dbReference>
<dbReference type="InterPro" id="IPR038063">
    <property type="entry name" value="Transpep_catalytic_dom"/>
</dbReference>
<dbReference type="Gene3D" id="2.40.440.10">
    <property type="entry name" value="L,D-transpeptidase catalytic domain-like"/>
    <property type="match status" value="1"/>
</dbReference>
<comment type="pathway">
    <text evidence="1 7">Cell wall biogenesis; peptidoglycan biosynthesis.</text>
</comment>
<dbReference type="Pfam" id="PF03734">
    <property type="entry name" value="YkuD"/>
    <property type="match status" value="1"/>
</dbReference>
<dbReference type="GO" id="GO:0004180">
    <property type="term" value="F:carboxypeptidase activity"/>
    <property type="evidence" value="ECO:0007669"/>
    <property type="project" value="UniProtKB-ARBA"/>
</dbReference>
<dbReference type="InterPro" id="IPR036366">
    <property type="entry name" value="PGBDSf"/>
</dbReference>
<feature type="active site" description="Proton donor/acceptor" evidence="7">
    <location>
        <position position="456"/>
    </location>
</feature>
<dbReference type="UniPathway" id="UPA00219"/>
<accession>A0A2U2PFI6</accession>
<dbReference type="InterPro" id="IPR036365">
    <property type="entry name" value="PGBD-like_sf"/>
</dbReference>
<keyword evidence="3" id="KW-0808">Transferase</keyword>
<dbReference type="SUPFAM" id="SSF141523">
    <property type="entry name" value="L,D-transpeptidase catalytic domain-like"/>
    <property type="match status" value="1"/>
</dbReference>
<evidence type="ECO:0000256" key="4">
    <source>
        <dbReference type="ARBA" id="ARBA00022960"/>
    </source>
</evidence>
<organism evidence="9 10">
    <name type="scientific">Pararcticibacter amylolyticus</name>
    <dbReference type="NCBI Taxonomy" id="2173175"/>
    <lineage>
        <taxon>Bacteria</taxon>
        <taxon>Pseudomonadati</taxon>
        <taxon>Bacteroidota</taxon>
        <taxon>Sphingobacteriia</taxon>
        <taxon>Sphingobacteriales</taxon>
        <taxon>Sphingobacteriaceae</taxon>
        <taxon>Pararcticibacter</taxon>
    </lineage>
</organism>
<dbReference type="OrthoDB" id="9778545at2"/>
<dbReference type="AlphaFoldDB" id="A0A2U2PFI6"/>
<proteinExistence type="inferred from homology"/>
<gene>
    <name evidence="9" type="ORF">DDR33_13240</name>
</gene>